<dbReference type="Proteomes" id="UP000532010">
    <property type="component" value="Unassembled WGS sequence"/>
</dbReference>
<protein>
    <submittedName>
        <fullName evidence="2">Uncharacterized protein</fullName>
    </submittedName>
</protein>
<evidence type="ECO:0000313" key="2">
    <source>
        <dbReference type="EMBL" id="MBB3017151.1"/>
    </source>
</evidence>
<reference evidence="2 3" key="1">
    <citation type="submission" date="2020-08" db="EMBL/GenBank/DDBJ databases">
        <title>The Agave Microbiome: Exploring the role of microbial communities in plant adaptations to desert environments.</title>
        <authorList>
            <person name="Partida-Martinez L.P."/>
        </authorList>
    </citation>
    <scope>NUCLEOTIDE SEQUENCE [LARGE SCALE GENOMIC DNA]</scope>
    <source>
        <strain evidence="2 3">AT3.9</strain>
    </source>
</reference>
<dbReference type="RefSeq" id="WP_183446196.1">
    <property type="nucleotide sequence ID" value="NZ_JACHWB010000001.1"/>
</dbReference>
<keyword evidence="3" id="KW-1185">Reference proteome</keyword>
<organism evidence="2 3">
    <name type="scientific">Microvirga lupini</name>
    <dbReference type="NCBI Taxonomy" id="420324"/>
    <lineage>
        <taxon>Bacteria</taxon>
        <taxon>Pseudomonadati</taxon>
        <taxon>Pseudomonadota</taxon>
        <taxon>Alphaproteobacteria</taxon>
        <taxon>Hyphomicrobiales</taxon>
        <taxon>Methylobacteriaceae</taxon>
        <taxon>Microvirga</taxon>
    </lineage>
</organism>
<dbReference type="EMBL" id="JACHWB010000001">
    <property type="protein sequence ID" value="MBB3017151.1"/>
    <property type="molecule type" value="Genomic_DNA"/>
</dbReference>
<evidence type="ECO:0000256" key="1">
    <source>
        <dbReference type="SAM" id="SignalP"/>
    </source>
</evidence>
<feature type="signal peptide" evidence="1">
    <location>
        <begin position="1"/>
        <end position="21"/>
    </location>
</feature>
<dbReference type="Pfam" id="PF17963">
    <property type="entry name" value="Big_9"/>
    <property type="match status" value="1"/>
</dbReference>
<proteinExistence type="predicted"/>
<comment type="caution">
    <text evidence="2">The sequence shown here is derived from an EMBL/GenBank/DDBJ whole genome shotgun (WGS) entry which is preliminary data.</text>
</comment>
<gene>
    <name evidence="2" type="ORF">FHR70_000191</name>
</gene>
<sequence length="123" mass="13453">MRHVSLTAVGLLVLLTASAHAQTKDCEVPRFQTADNQIAEGRMMVRAGKQCTVRMGVSTGGFTDAKILKQPKRGAVVINGYNVVYSPKKGYTGADEFTYSRDSMDRYGNKAVRTVNIKVEVLP</sequence>
<accession>A0A7W4YUT4</accession>
<dbReference type="Gene3D" id="2.60.40.3440">
    <property type="match status" value="1"/>
</dbReference>
<name>A0A7W4YUT4_9HYPH</name>
<evidence type="ECO:0000313" key="3">
    <source>
        <dbReference type="Proteomes" id="UP000532010"/>
    </source>
</evidence>
<keyword evidence="1" id="KW-0732">Signal</keyword>
<dbReference type="AlphaFoldDB" id="A0A7W4YUT4"/>
<feature type="chain" id="PRO_5031254590" evidence="1">
    <location>
        <begin position="22"/>
        <end position="123"/>
    </location>
</feature>